<organism evidence="1 2">
    <name type="scientific">Phycisphaera mikurensis (strain NBRC 102666 / KCTC 22515 / FYK2301M01)</name>
    <dbReference type="NCBI Taxonomy" id="1142394"/>
    <lineage>
        <taxon>Bacteria</taxon>
        <taxon>Pseudomonadati</taxon>
        <taxon>Planctomycetota</taxon>
        <taxon>Phycisphaerae</taxon>
        <taxon>Phycisphaerales</taxon>
        <taxon>Phycisphaeraceae</taxon>
        <taxon>Phycisphaera</taxon>
    </lineage>
</organism>
<reference evidence="1 2" key="1">
    <citation type="submission" date="2012-02" db="EMBL/GenBank/DDBJ databases">
        <title>Complete genome sequence of Phycisphaera mikurensis NBRC 102666.</title>
        <authorList>
            <person name="Ankai A."/>
            <person name="Hosoyama A."/>
            <person name="Terui Y."/>
            <person name="Sekine M."/>
            <person name="Fukai R."/>
            <person name="Kato Y."/>
            <person name="Nakamura S."/>
            <person name="Yamada-Narita S."/>
            <person name="Kawakoshi A."/>
            <person name="Fukunaga Y."/>
            <person name="Yamazaki S."/>
            <person name="Fujita N."/>
        </authorList>
    </citation>
    <scope>NUCLEOTIDE SEQUENCE [LARGE SCALE GENOMIC DNA]</scope>
    <source>
        <strain evidence="2">NBRC 102666 / KCTC 22515 / FYK2301M01</strain>
    </source>
</reference>
<dbReference type="KEGG" id="phm:PSMK_23690"/>
<proteinExistence type="predicted"/>
<dbReference type="Proteomes" id="UP000007881">
    <property type="component" value="Chromosome"/>
</dbReference>
<keyword evidence="2" id="KW-1185">Reference proteome</keyword>
<evidence type="ECO:0000313" key="1">
    <source>
        <dbReference type="EMBL" id="BAM04528.1"/>
    </source>
</evidence>
<dbReference type="HOGENOM" id="CLU_3314373_0_0_0"/>
<name>I0IGZ0_PHYMF</name>
<gene>
    <name evidence="1" type="ordered locus">PSMK_23690</name>
</gene>
<dbReference type="EMBL" id="AP012338">
    <property type="protein sequence ID" value="BAM04528.1"/>
    <property type="molecule type" value="Genomic_DNA"/>
</dbReference>
<protein>
    <recommendedName>
        <fullName evidence="3">PIN domain-containing protein</fullName>
    </recommendedName>
</protein>
<evidence type="ECO:0000313" key="2">
    <source>
        <dbReference type="Proteomes" id="UP000007881"/>
    </source>
</evidence>
<evidence type="ECO:0008006" key="3">
    <source>
        <dbReference type="Google" id="ProtNLM"/>
    </source>
</evidence>
<accession>I0IGZ0</accession>
<dbReference type="AlphaFoldDB" id="I0IGZ0"/>
<sequence>MSGGVLVDANVLIDLMQASGEPQAPSEAAIAGLIDADQA</sequence>